<reference evidence="17" key="2">
    <citation type="submission" date="2024-02" db="EMBL/GenBank/DDBJ databases">
        <authorList>
            <person name="Buigues J."/>
            <person name="Vinals A."/>
            <person name="Martinez-Recio R."/>
            <person name="S Monros J."/>
            <person name="Sanjuan R."/>
            <person name="Cuevas J.M."/>
        </authorList>
    </citation>
    <scope>NUCLEOTIDE SEQUENCE</scope>
    <source>
        <strain evidence="17">MAVG46</strain>
    </source>
</reference>
<keyword evidence="10" id="KW-1039">Host endosome</keyword>
<keyword evidence="11 15" id="KW-1176">Cytoplasmic inwards viral transport</keyword>
<dbReference type="GO" id="GO:0019028">
    <property type="term" value="C:viral capsid"/>
    <property type="evidence" value="ECO:0007669"/>
    <property type="project" value="UniProtKB-UniRule"/>
</dbReference>
<evidence type="ECO:0000313" key="17">
    <source>
        <dbReference type="EMBL" id="WZK92770.1"/>
    </source>
</evidence>
<gene>
    <name evidence="15" type="primary">L2</name>
</gene>
<keyword evidence="12 15" id="KW-0238">DNA-binding</keyword>
<comment type="subcellular location">
    <subcellularLocation>
        <location evidence="15">Virion</location>
    </subcellularLocation>
    <subcellularLocation>
        <location evidence="15">Host nucleus</location>
    </subcellularLocation>
</comment>
<keyword evidence="8 15" id="KW-0426">Late protein</keyword>
<name>A0AAU6S4W5_9PAPI</name>
<evidence type="ECO:0000256" key="14">
    <source>
        <dbReference type="ARBA" id="ARBA00023296"/>
    </source>
</evidence>
<dbReference type="HAMAP" id="MF_04003">
    <property type="entry name" value="PPV_L2"/>
    <property type="match status" value="1"/>
</dbReference>
<evidence type="ECO:0000256" key="5">
    <source>
        <dbReference type="ARBA" id="ARBA00022581"/>
    </source>
</evidence>
<evidence type="ECO:0000256" key="11">
    <source>
        <dbReference type="ARBA" id="ARBA00023120"/>
    </source>
</evidence>
<dbReference type="InterPro" id="IPR000784">
    <property type="entry name" value="Late_L2"/>
</dbReference>
<dbReference type="GO" id="GO:0042025">
    <property type="term" value="C:host cell nucleus"/>
    <property type="evidence" value="ECO:0007669"/>
    <property type="project" value="UniProtKB-SubCell"/>
</dbReference>
<evidence type="ECO:0000256" key="6">
    <source>
        <dbReference type="ARBA" id="ARBA00022812"/>
    </source>
</evidence>
<comment type="caution">
    <text evidence="15">Lacks conserved residue(s) required for the propagation of feature annotation.</text>
</comment>
<evidence type="ECO:0000256" key="3">
    <source>
        <dbReference type="ARBA" id="ARBA00022561"/>
    </source>
</evidence>
<evidence type="ECO:0000256" key="15">
    <source>
        <dbReference type="HAMAP-Rule" id="MF_04003"/>
    </source>
</evidence>
<dbReference type="GO" id="GO:0075521">
    <property type="term" value="P:microtubule-dependent intracellular transport of viral material towards nucleus"/>
    <property type="evidence" value="ECO:0007669"/>
    <property type="project" value="UniProtKB-UniRule"/>
</dbReference>
<feature type="region of interest" description="Disordered" evidence="16">
    <location>
        <begin position="160"/>
        <end position="184"/>
    </location>
</feature>
<reference evidence="17" key="1">
    <citation type="journal article" date="2024" name="Microbiol. Spectr.">
        <title>Full-genome sequencing of dozens of new DNA viruses found in Spanish bat feces.</title>
        <authorList>
            <person name="Buigues J."/>
            <person name="Vinals A."/>
            <person name="Martinez-Recio R."/>
            <person name="Monros J.S."/>
            <person name="Sanjuan R."/>
            <person name="Cuevas J.M."/>
        </authorList>
    </citation>
    <scope>NUCLEOTIDE SEQUENCE</scope>
    <source>
        <strain evidence="17">MAVG46</strain>
    </source>
</reference>
<keyword evidence="7 15" id="KW-0946">Virion</keyword>
<dbReference type="GO" id="GO:0043657">
    <property type="term" value="C:host cell"/>
    <property type="evidence" value="ECO:0007669"/>
    <property type="project" value="GOC"/>
</dbReference>
<evidence type="ECO:0000256" key="13">
    <source>
        <dbReference type="ARBA" id="ARBA00023157"/>
    </source>
</evidence>
<evidence type="ECO:0000256" key="7">
    <source>
        <dbReference type="ARBA" id="ARBA00022844"/>
    </source>
</evidence>
<keyword evidence="2 15" id="KW-0597">Phosphoprotein</keyword>
<comment type="subunit">
    <text evidence="15">Interacts with major capsid protein L1. Interacts with E2; this interaction inhibits E2 transcriptional activity but not the DNA replication function E2. Interacts with host HSPA8; this interaction is required for L2 nuclear translocation. Interacts with host importins KPNB2 and KPNB3. Forms a complex with importin alpha2-beta1 heterodimers via interaction with the importin alpha2 adapter. Interacts with host DYNLT1; this interaction is essential for virus intracellular transport during entry. Interacts (via C-terminus) with host retromer subunits VPS35 AND VPS29.</text>
</comment>
<dbReference type="GO" id="GO:0075732">
    <property type="term" value="P:viral penetration into host nucleus"/>
    <property type="evidence" value="ECO:0007669"/>
    <property type="project" value="UniProtKB-KW"/>
</dbReference>
<dbReference type="GO" id="GO:0005198">
    <property type="term" value="F:structural molecule activity"/>
    <property type="evidence" value="ECO:0007669"/>
    <property type="project" value="UniProtKB-UniRule"/>
</dbReference>
<evidence type="ECO:0000256" key="2">
    <source>
        <dbReference type="ARBA" id="ARBA00022553"/>
    </source>
</evidence>
<evidence type="ECO:0000256" key="12">
    <source>
        <dbReference type="ARBA" id="ARBA00023125"/>
    </source>
</evidence>
<keyword evidence="14 15" id="KW-1160">Virus entry into host cell</keyword>
<keyword evidence="1 15" id="KW-1163">Viral penetration into host nucleus</keyword>
<organism evidence="17">
    <name type="scientific">Rhinolophus ferrumequinum papillomavirus 2</name>
    <dbReference type="NCBI Taxonomy" id="3140014"/>
    <lineage>
        <taxon>Viruses</taxon>
        <taxon>Monodnaviria</taxon>
        <taxon>Shotokuvirae</taxon>
        <taxon>Cossaviricota</taxon>
        <taxon>Papovaviricetes</taxon>
        <taxon>Zurhausenvirales</taxon>
        <taxon>Papillomaviridae</taxon>
    </lineage>
</organism>
<comment type="similarity">
    <text evidence="15">Belongs to the papillomaviridae L2 protein family.</text>
</comment>
<proteinExistence type="inferred from homology"/>
<feature type="disulfide bond" evidence="15">
    <location>
        <begin position="18"/>
        <end position="24"/>
    </location>
</feature>
<evidence type="ECO:0000256" key="10">
    <source>
        <dbReference type="ARBA" id="ARBA00023046"/>
    </source>
</evidence>
<comment type="function">
    <text evidence="15">Minor protein of the capsid that localizes along the inner surface of the virion, within the central cavities beneath the L1 pentamers. Plays a role in capsid stabilization through interaction with the major capsid protein L1. Once the virion enters the host cell, L2 escorts the genomic DNA into the nucleus by promoting escape from the endosomal compartments and traffic through the host Golgi network. Mechanistically, the C-terminus of L2 possesses a cell-penetrating peptide that protudes from the host endosome, interacts with host cytoplasmic retromer cargo and thereby mediates the capsid delivery to the host trans-Golgi network. Plays a role through its interaction with host dynein in the intracellular microtubule-dependent transport of viral capsid toward the nucleus. Mediates the viral genome import into the nucleus through binding to host importins. Once within the nucleus, L2 localizes viral genomes to host PML bodies in order to activate early gene expression for establishment of infection. Later on, promotes late gene expression by interacting with the viral E2 protein and by inhibiting its transcriptional activation functions. During virion assembly, encapsidates the genome by direct interaction with the viral DNA.</text>
</comment>
<keyword evidence="13 15" id="KW-1015">Disulfide bond</keyword>
<evidence type="ECO:0000256" key="16">
    <source>
        <dbReference type="SAM" id="MobiDB-lite"/>
    </source>
</evidence>
<dbReference type="GO" id="GO:0003677">
    <property type="term" value="F:DNA binding"/>
    <property type="evidence" value="ECO:0007669"/>
    <property type="project" value="UniProtKB-UniRule"/>
</dbReference>
<comment type="PTM">
    <text evidence="15">Highly phosphorylated.</text>
</comment>
<keyword evidence="6" id="KW-1040">Host Golgi apparatus</keyword>
<evidence type="ECO:0000256" key="1">
    <source>
        <dbReference type="ARBA" id="ARBA00022524"/>
    </source>
</evidence>
<keyword evidence="4 15" id="KW-1048">Host nucleus</keyword>
<keyword evidence="5 15" id="KW-0945">Host-virus interaction</keyword>
<dbReference type="GO" id="GO:0046718">
    <property type="term" value="P:symbiont entry into host cell"/>
    <property type="evidence" value="ECO:0007669"/>
    <property type="project" value="UniProtKB-KW"/>
</dbReference>
<sequence>MLRRRRKRAAADDLYRSCIRTGNCPTDVKNKIENNTLADRILKWASGVIYLGGLGIGTSSSGSGVRIGGPAAGSFRPTLPVDAIGPNDIAFDAGLVRPTDSAVVEPTDVHPGFENVIPDADLPREEIPLLPMPPRVGEDIPRVPIAVEDPIAPDVTISEGGEFDRNSSVVPQPPRGPQTPHVVSRSQYTNPAFEVSVHTDTTAGEFSTSDSIIIHGGGGEHIGENIPMVEFLRPEPTGRLEEETEFTTSTPDAPPRGRRPALTNRRWYEQVQVADPAFLSRPATLVTFENPAFEDDVTLQFEMDVDEVLQAPDPDFRGVVRLGRPEYSRLGSGRLRVSRLGQKANMKTRSGAVLGAQTHFYQDLSSITEGESIPLTVFGETSGESSFAQPLNETGFTNGSRPILVDPDLEVVFIEDSSHPVPDETLLDEYEDVSSNARLIMTTDTDLMQSRTSIVPEMLRPPFIFPEAGGGGVHIVFPQGDHGNPAIIPEFHPDIVLDLDSFDYYLHPSLTRKKRRRRKQIFVY</sequence>
<evidence type="ECO:0000256" key="8">
    <source>
        <dbReference type="ARBA" id="ARBA00022921"/>
    </source>
</evidence>
<accession>A0AAU6S4W5</accession>
<protein>
    <recommendedName>
        <fullName evidence="15">Minor capsid protein L2</fullName>
    </recommendedName>
</protein>
<dbReference type="Pfam" id="PF00513">
    <property type="entry name" value="Late_protein_L2"/>
    <property type="match status" value="1"/>
</dbReference>
<evidence type="ECO:0000256" key="9">
    <source>
        <dbReference type="ARBA" id="ARBA00022952"/>
    </source>
</evidence>
<keyword evidence="3 15" id="KW-0167">Capsid protein</keyword>
<dbReference type="EMBL" id="PP410048">
    <property type="protein sequence ID" value="WZK92770.1"/>
    <property type="molecule type" value="Genomic_DNA"/>
</dbReference>
<keyword evidence="9 15" id="KW-1177">Microtubular inwards viral transport</keyword>
<evidence type="ECO:0000256" key="4">
    <source>
        <dbReference type="ARBA" id="ARBA00022562"/>
    </source>
</evidence>